<dbReference type="OrthoDB" id="408373at2759"/>
<dbReference type="SUPFAM" id="SSF53474">
    <property type="entry name" value="alpha/beta-Hydrolases"/>
    <property type="match status" value="1"/>
</dbReference>
<dbReference type="eggNOG" id="KOG1454">
    <property type="taxonomic scope" value="Eukaryota"/>
</dbReference>
<proteinExistence type="predicted"/>
<dbReference type="PROSITE" id="PS51645">
    <property type="entry name" value="PHR_CRY_ALPHA_BETA"/>
    <property type="match status" value="1"/>
</dbReference>
<dbReference type="Pfam" id="PF12697">
    <property type="entry name" value="Abhydrolase_6"/>
    <property type="match status" value="1"/>
</dbReference>
<dbReference type="Proteomes" id="UP000189703">
    <property type="component" value="Unplaced"/>
</dbReference>
<evidence type="ECO:0000313" key="4">
    <source>
        <dbReference type="RefSeq" id="XP_010264181.1"/>
    </source>
</evidence>
<dbReference type="RefSeq" id="XP_010264181.1">
    <property type="nucleotide sequence ID" value="XM_010265879.2"/>
</dbReference>
<evidence type="ECO:0000313" key="3">
    <source>
        <dbReference type="Proteomes" id="UP000189703"/>
    </source>
</evidence>
<organism evidence="3 4">
    <name type="scientific">Nelumbo nucifera</name>
    <name type="common">Sacred lotus</name>
    <dbReference type="NCBI Taxonomy" id="4432"/>
    <lineage>
        <taxon>Eukaryota</taxon>
        <taxon>Viridiplantae</taxon>
        <taxon>Streptophyta</taxon>
        <taxon>Embryophyta</taxon>
        <taxon>Tracheophyta</taxon>
        <taxon>Spermatophyta</taxon>
        <taxon>Magnoliopsida</taxon>
        <taxon>Proteales</taxon>
        <taxon>Nelumbonaceae</taxon>
        <taxon>Nelumbo</taxon>
    </lineage>
</organism>
<feature type="region of interest" description="Disordered" evidence="1">
    <location>
        <begin position="290"/>
        <end position="314"/>
    </location>
</feature>
<dbReference type="FunCoup" id="A0A1U8ABK2">
    <property type="interactions" value="840"/>
</dbReference>
<dbReference type="PANTHER" id="PTHR47832">
    <property type="entry name" value="DNA PHOTOLYASE"/>
    <property type="match status" value="1"/>
</dbReference>
<dbReference type="KEGG" id="nnu:104602261"/>
<gene>
    <name evidence="4" type="primary">LOC104602261</name>
</gene>
<dbReference type="Pfam" id="PF00875">
    <property type="entry name" value="DNA_photolyase"/>
    <property type="match status" value="1"/>
</dbReference>
<dbReference type="STRING" id="4432.A0A1U8ABK2"/>
<dbReference type="InterPro" id="IPR006050">
    <property type="entry name" value="DNA_photolyase_N"/>
</dbReference>
<dbReference type="PANTHER" id="PTHR47832:SF1">
    <property type="entry name" value="DNA PHOTOLYASE"/>
    <property type="match status" value="1"/>
</dbReference>
<dbReference type="InterPro" id="IPR014729">
    <property type="entry name" value="Rossmann-like_a/b/a_fold"/>
</dbReference>
<dbReference type="InterPro" id="IPR036155">
    <property type="entry name" value="Crypto/Photolyase_N_sf"/>
</dbReference>
<dbReference type="Gene3D" id="3.40.50.620">
    <property type="entry name" value="HUPs"/>
    <property type="match status" value="1"/>
</dbReference>
<dbReference type="InParanoid" id="A0A1U8ABK2"/>
<dbReference type="eggNOG" id="KOG0133">
    <property type="taxonomic scope" value="Eukaryota"/>
</dbReference>
<dbReference type="OMA" id="MLKEHCA"/>
<dbReference type="AlphaFoldDB" id="A0A1U8ABK2"/>
<dbReference type="InterPro" id="IPR000073">
    <property type="entry name" value="AB_hydrolase_1"/>
</dbReference>
<dbReference type="SUPFAM" id="SSF52425">
    <property type="entry name" value="Cryptochrome/photolyase, N-terminal domain"/>
    <property type="match status" value="1"/>
</dbReference>
<accession>A0A1U8ABK2</accession>
<sequence length="737" mass="82794">MLKITSSSWSTQIELKRSTPSSCTLIPIMALLHFPRLLSFPSSFHSMPTRSVRCRIFSVAATPEGDTRRGANKKNDNDVALVWFKHDLRCDDHPGLVAASRHHTVVPLYIFDHRILSRLNDEMLGVVLLALEDLRKSLKDQGSNLMIRFGIAENVIGQLVNEVKASNVFVEEEVEYDLRRVINVVKDSVSSMSFTWGSPQFVIWQTPFYDIENLKELPLSNRDFRKLRLPVTAPVVSPSLTGINMELDWGTLPTFHEVKAFINGNPCKLDESWTSVKDISAKDILKRGKTNQSKMLNDPNGSLRNPYPSGNNQNNLNSWSTRRTENSVFISRNSNLIGGGTNSVLNALAAYLRYLEGTSRDDWQEVHDKLRNAESRSGASFVALFGPAICLGILSRRRIYHETIKYEKERNAGFLSPFGYSAATIATAVETVCSMEWYWILALKSQLNSEARYSIRIWRWNGHLIQYTVVGQQGPSVLLVHGFGAFLEHYRDNMHDIAHSGNRVWAITLLGFGKSEKPNLVYTELMWAELLRDFIVNVVGEPAHLIGNSIGGYFVSIVAALWPALVRSTVLINSAGSVIPGYSSIPVMEERRTSEAAWLGSQLLLLYLRWRVGDILKNCYPTNTERADDFLIEELTRASYDPGALSVLESVFNFNLSIPLNYLIESFGGKVLIVQGMKDPLSKSDLKLSMLREHCGGVAIRELEAGHCPHDECPEEVNPIISKWIKTIESNLCLCPC</sequence>
<reference evidence="4" key="1">
    <citation type="submission" date="2025-08" db="UniProtKB">
        <authorList>
            <consortium name="RefSeq"/>
        </authorList>
    </citation>
    <scope>IDENTIFICATION</scope>
</reference>
<feature type="domain" description="Photolyase/cryptochrome alpha/beta" evidence="2">
    <location>
        <begin position="78"/>
        <end position="204"/>
    </location>
</feature>
<protein>
    <submittedName>
        <fullName evidence="4">Uncharacterized protein LOC104602261 isoform X1</fullName>
    </submittedName>
</protein>
<name>A0A1U8ABK2_NELNU</name>
<dbReference type="Gene3D" id="3.40.50.1820">
    <property type="entry name" value="alpha/beta hydrolase"/>
    <property type="match status" value="1"/>
</dbReference>
<evidence type="ECO:0000256" key="1">
    <source>
        <dbReference type="SAM" id="MobiDB-lite"/>
    </source>
</evidence>
<keyword evidence="3" id="KW-1185">Reference proteome</keyword>
<dbReference type="PRINTS" id="PR00111">
    <property type="entry name" value="ABHYDROLASE"/>
</dbReference>
<dbReference type="InterPro" id="IPR029058">
    <property type="entry name" value="AB_hydrolase_fold"/>
</dbReference>
<evidence type="ECO:0000259" key="2">
    <source>
        <dbReference type="PROSITE" id="PS51645"/>
    </source>
</evidence>
<dbReference type="GeneID" id="104602261"/>